<feature type="domain" description="Heterokaryon incompatibility" evidence="2">
    <location>
        <begin position="233"/>
        <end position="358"/>
    </location>
</feature>
<dbReference type="EMBL" id="MU004230">
    <property type="protein sequence ID" value="KAF2674286.1"/>
    <property type="molecule type" value="Genomic_DNA"/>
</dbReference>
<accession>A0A6A6URA5</accession>
<dbReference type="OrthoDB" id="5362512at2759"/>
<evidence type="ECO:0000259" key="2">
    <source>
        <dbReference type="Pfam" id="PF06985"/>
    </source>
</evidence>
<gene>
    <name evidence="3" type="ORF">BT63DRAFT_408488</name>
</gene>
<proteinExistence type="predicted"/>
<evidence type="ECO:0000313" key="4">
    <source>
        <dbReference type="Proteomes" id="UP000799302"/>
    </source>
</evidence>
<keyword evidence="4" id="KW-1185">Reference proteome</keyword>
<dbReference type="Proteomes" id="UP000799302">
    <property type="component" value="Unassembled WGS sequence"/>
</dbReference>
<dbReference type="PANTHER" id="PTHR33112:SF10">
    <property type="entry name" value="TOL"/>
    <property type="match status" value="1"/>
</dbReference>
<reference evidence="3" key="1">
    <citation type="journal article" date="2020" name="Stud. Mycol.">
        <title>101 Dothideomycetes genomes: a test case for predicting lifestyles and emergence of pathogens.</title>
        <authorList>
            <person name="Haridas S."/>
            <person name="Albert R."/>
            <person name="Binder M."/>
            <person name="Bloem J."/>
            <person name="Labutti K."/>
            <person name="Salamov A."/>
            <person name="Andreopoulos B."/>
            <person name="Baker S."/>
            <person name="Barry K."/>
            <person name="Bills G."/>
            <person name="Bluhm B."/>
            <person name="Cannon C."/>
            <person name="Castanera R."/>
            <person name="Culley D."/>
            <person name="Daum C."/>
            <person name="Ezra D."/>
            <person name="Gonzalez J."/>
            <person name="Henrissat B."/>
            <person name="Kuo A."/>
            <person name="Liang C."/>
            <person name="Lipzen A."/>
            <person name="Lutzoni F."/>
            <person name="Magnuson J."/>
            <person name="Mondo S."/>
            <person name="Nolan M."/>
            <person name="Ohm R."/>
            <person name="Pangilinan J."/>
            <person name="Park H.-J."/>
            <person name="Ramirez L."/>
            <person name="Alfaro M."/>
            <person name="Sun H."/>
            <person name="Tritt A."/>
            <person name="Yoshinaga Y."/>
            <person name="Zwiers L.-H."/>
            <person name="Turgeon B."/>
            <person name="Goodwin S."/>
            <person name="Spatafora J."/>
            <person name="Crous P."/>
            <person name="Grigoriev I."/>
        </authorList>
    </citation>
    <scope>NUCLEOTIDE SEQUENCE</scope>
    <source>
        <strain evidence="3">CBS 115976</strain>
    </source>
</reference>
<organism evidence="3 4">
    <name type="scientific">Microthyrium microscopicum</name>
    <dbReference type="NCBI Taxonomy" id="703497"/>
    <lineage>
        <taxon>Eukaryota</taxon>
        <taxon>Fungi</taxon>
        <taxon>Dikarya</taxon>
        <taxon>Ascomycota</taxon>
        <taxon>Pezizomycotina</taxon>
        <taxon>Dothideomycetes</taxon>
        <taxon>Dothideomycetes incertae sedis</taxon>
        <taxon>Microthyriales</taxon>
        <taxon>Microthyriaceae</taxon>
        <taxon>Microthyrium</taxon>
    </lineage>
</organism>
<evidence type="ECO:0000256" key="1">
    <source>
        <dbReference type="SAM" id="MobiDB-lite"/>
    </source>
</evidence>
<name>A0A6A6URA5_9PEZI</name>
<dbReference type="PANTHER" id="PTHR33112">
    <property type="entry name" value="DOMAIN PROTEIN, PUTATIVE-RELATED"/>
    <property type="match status" value="1"/>
</dbReference>
<dbReference type="InterPro" id="IPR010730">
    <property type="entry name" value="HET"/>
</dbReference>
<dbReference type="AlphaFoldDB" id="A0A6A6URA5"/>
<sequence length="505" mass="57855">MLPAYTQLDHGTVELNLNESTQVYLQSPTKSYNNESPENETAASTICSTCRNFFWQPNDWWFEKSERLEIDNIVDLARSVLQQCRLCQITWATVDLETLWSVHRNTYQTPPNLKNLTREQLRRRLLSSTSTTLVFDSAGGDWTLIPVKAITFPHMIQPMSANTSSDRAWACVKEWTTRCLNTHKKCGLERSGALPTRLIDVGASDAPCVRLVISGELEHRQQRIELLKENLNDLKDRIDWSSLSQTFQESIIVTRKLGFRYLWIDSLCIMQDCEIDWAKEAALMGKVYKQALYNIAATAASNGPGGLFCHREPIANSPFVIDIAREQDQQRYVGFKTSVRHEGLIKASLNRRGWVCQERLLSPRTIHFGAQLFWECKELEASESFPIGFPAGTETTDTSGDGMYYPYQLQNKSWLDDIKAKPESGYKIWRSIVNDYSCRKLTKGRDKLVAISGLAKEFQTVMDDDYVAGLWREDMINELAWRVPVHHQQPDRKPAEEYDSYLAPS</sequence>
<dbReference type="Pfam" id="PF06985">
    <property type="entry name" value="HET"/>
    <property type="match status" value="1"/>
</dbReference>
<feature type="region of interest" description="Disordered" evidence="1">
    <location>
        <begin position="486"/>
        <end position="505"/>
    </location>
</feature>
<evidence type="ECO:0000313" key="3">
    <source>
        <dbReference type="EMBL" id="KAF2674286.1"/>
    </source>
</evidence>
<protein>
    <submittedName>
        <fullName evidence="3">HET-domain-containing protein</fullName>
    </submittedName>
</protein>